<evidence type="ECO:0000313" key="2">
    <source>
        <dbReference type="Proteomes" id="UP001057402"/>
    </source>
</evidence>
<accession>A0ACB9RVM5</accession>
<dbReference type="EMBL" id="CM042882">
    <property type="protein sequence ID" value="KAI4383083.1"/>
    <property type="molecule type" value="Genomic_DNA"/>
</dbReference>
<comment type="caution">
    <text evidence="1">The sequence shown here is derived from an EMBL/GenBank/DDBJ whole genome shotgun (WGS) entry which is preliminary data.</text>
</comment>
<protein>
    <submittedName>
        <fullName evidence="1">Uncharacterized protein</fullName>
    </submittedName>
</protein>
<gene>
    <name evidence="1" type="ORF">MLD38_008963</name>
</gene>
<keyword evidence="2" id="KW-1185">Reference proteome</keyword>
<sequence length="140" mass="14844">MALSLDRHRDSRDRPSPCGLNDGGLGTLEQPLDSFTVVLVAELPCELEDPCSTSGGKPYASAAALDLGVSVLVGTPLGRRKGRRVDHRPLDEATGLREAAIVEVGPQGGGLRLYGGLETSRKKLEIGIHWEGNLFGGSRK</sequence>
<evidence type="ECO:0000313" key="1">
    <source>
        <dbReference type="EMBL" id="KAI4383083.1"/>
    </source>
</evidence>
<proteinExistence type="predicted"/>
<reference evidence="2" key="1">
    <citation type="journal article" date="2023" name="Front. Plant Sci.">
        <title>Chromosomal-level genome assembly of Melastoma candidum provides insights into trichome evolution.</title>
        <authorList>
            <person name="Zhong Y."/>
            <person name="Wu W."/>
            <person name="Sun C."/>
            <person name="Zou P."/>
            <person name="Liu Y."/>
            <person name="Dai S."/>
            <person name="Zhou R."/>
        </authorList>
    </citation>
    <scope>NUCLEOTIDE SEQUENCE [LARGE SCALE GENOMIC DNA]</scope>
</reference>
<dbReference type="Proteomes" id="UP001057402">
    <property type="component" value="Chromosome 3"/>
</dbReference>
<organism evidence="1 2">
    <name type="scientific">Melastoma candidum</name>
    <dbReference type="NCBI Taxonomy" id="119954"/>
    <lineage>
        <taxon>Eukaryota</taxon>
        <taxon>Viridiplantae</taxon>
        <taxon>Streptophyta</taxon>
        <taxon>Embryophyta</taxon>
        <taxon>Tracheophyta</taxon>
        <taxon>Spermatophyta</taxon>
        <taxon>Magnoliopsida</taxon>
        <taxon>eudicotyledons</taxon>
        <taxon>Gunneridae</taxon>
        <taxon>Pentapetalae</taxon>
        <taxon>rosids</taxon>
        <taxon>malvids</taxon>
        <taxon>Myrtales</taxon>
        <taxon>Melastomataceae</taxon>
        <taxon>Melastomatoideae</taxon>
        <taxon>Melastomateae</taxon>
        <taxon>Melastoma</taxon>
    </lineage>
</organism>
<name>A0ACB9RVM5_9MYRT</name>